<keyword evidence="3" id="KW-1185">Reference proteome</keyword>
<proteinExistence type="predicted"/>
<evidence type="ECO:0000313" key="3">
    <source>
        <dbReference type="Proteomes" id="UP000264217"/>
    </source>
</evidence>
<organism evidence="2 3">
    <name type="scientific">Mucilaginibacter conchicola</name>
    <dbReference type="NCBI Taxonomy" id="2303333"/>
    <lineage>
        <taxon>Bacteria</taxon>
        <taxon>Pseudomonadati</taxon>
        <taxon>Bacteroidota</taxon>
        <taxon>Sphingobacteriia</taxon>
        <taxon>Sphingobacteriales</taxon>
        <taxon>Sphingobacteriaceae</taxon>
        <taxon>Mucilaginibacter</taxon>
    </lineage>
</organism>
<dbReference type="AlphaFoldDB" id="A0A372P0M1"/>
<reference evidence="2 3" key="1">
    <citation type="submission" date="2018-08" db="EMBL/GenBank/DDBJ databases">
        <title>Mucilaginibacter sp. MYSH2.</title>
        <authorList>
            <person name="Seo T."/>
        </authorList>
    </citation>
    <scope>NUCLEOTIDE SEQUENCE [LARGE SCALE GENOMIC DNA]</scope>
    <source>
        <strain evidence="2 3">MYSH2</strain>
    </source>
</reference>
<keyword evidence="1" id="KW-1133">Transmembrane helix</keyword>
<feature type="transmembrane region" description="Helical" evidence="1">
    <location>
        <begin position="6"/>
        <end position="24"/>
    </location>
</feature>
<accession>A0A372P0M1</accession>
<comment type="caution">
    <text evidence="2">The sequence shown here is derived from an EMBL/GenBank/DDBJ whole genome shotgun (WGS) entry which is preliminary data.</text>
</comment>
<name>A0A372P0M1_9SPHI</name>
<gene>
    <name evidence="2" type="ORF">D0C36_07980</name>
</gene>
<evidence type="ECO:0008006" key="4">
    <source>
        <dbReference type="Google" id="ProtNLM"/>
    </source>
</evidence>
<keyword evidence="1" id="KW-0812">Transmembrane</keyword>
<dbReference type="Proteomes" id="UP000264217">
    <property type="component" value="Unassembled WGS sequence"/>
</dbReference>
<sequence>MRLKRYNIYFILIIFLGYIGYKTVVGSLSDKAIDTKSTTIKAVVIDEKNFLGNSPVSHTFSYSYKFTLNSEVFKGDTKDPELKVGDSVLVEYAESNPKYNRLYNK</sequence>
<evidence type="ECO:0000256" key="1">
    <source>
        <dbReference type="SAM" id="Phobius"/>
    </source>
</evidence>
<protein>
    <recommendedName>
        <fullName evidence="4">DUF3592 domain-containing protein</fullName>
    </recommendedName>
</protein>
<dbReference type="EMBL" id="QWDC01000001">
    <property type="protein sequence ID" value="RFZ95449.1"/>
    <property type="molecule type" value="Genomic_DNA"/>
</dbReference>
<keyword evidence="1" id="KW-0472">Membrane</keyword>
<evidence type="ECO:0000313" key="2">
    <source>
        <dbReference type="EMBL" id="RFZ95449.1"/>
    </source>
</evidence>